<accession>A0A068NNI6</accession>
<dbReference type="PANTHER" id="PTHR39550">
    <property type="entry name" value="SLL0658 PROTEIN"/>
    <property type="match status" value="1"/>
</dbReference>
<evidence type="ECO:0008006" key="3">
    <source>
        <dbReference type="Google" id="ProtNLM"/>
    </source>
</evidence>
<protein>
    <recommendedName>
        <fullName evidence="3">Nucleic acid-binding protein</fullName>
    </recommendedName>
</protein>
<dbReference type="KEGG" id="fgi:OP10G_1740"/>
<dbReference type="eggNOG" id="COG2405">
    <property type="taxonomic scope" value="Bacteria"/>
</dbReference>
<dbReference type="PANTHER" id="PTHR39550:SF1">
    <property type="entry name" value="SLL0658 PROTEIN"/>
    <property type="match status" value="1"/>
</dbReference>
<dbReference type="Proteomes" id="UP000027982">
    <property type="component" value="Chromosome"/>
</dbReference>
<dbReference type="AlphaFoldDB" id="A0A068NNI6"/>
<sequence>MIVVADNGPLLHLDEIEQFSLLTCFEKVWVPVLVAKECELYQVNLGRHVGLIEIDPNKYPVPWQLEPYLAADVIHPAEAQAISLALSSRIEHLLTDDAAAREAAKSVGVTPVGSLGVVLRAFEKGLIARNRAGELLDAFQSSSLYLKPEVLRRAHELLSQLGGEGEDV</sequence>
<dbReference type="STRING" id="661478.OP10G_1740"/>
<proteinExistence type="predicted"/>
<dbReference type="HOGENOM" id="CLU_115769_0_1_0"/>
<dbReference type="Pfam" id="PF11848">
    <property type="entry name" value="DUF3368"/>
    <property type="match status" value="1"/>
</dbReference>
<reference evidence="1 2" key="1">
    <citation type="journal article" date="2014" name="PLoS ONE">
        <title>The first complete genome sequence of the class fimbriimonadia in the phylum armatimonadetes.</title>
        <authorList>
            <person name="Hu Z.Y."/>
            <person name="Wang Y.Z."/>
            <person name="Im W.T."/>
            <person name="Wang S.Y."/>
            <person name="Zhao G.P."/>
            <person name="Zheng H.J."/>
            <person name="Quan Z.X."/>
        </authorList>
    </citation>
    <scope>NUCLEOTIDE SEQUENCE [LARGE SCALE GENOMIC DNA]</scope>
    <source>
        <strain evidence="1">Gsoil 348</strain>
    </source>
</reference>
<organism evidence="1 2">
    <name type="scientific">Fimbriimonas ginsengisoli Gsoil 348</name>
    <dbReference type="NCBI Taxonomy" id="661478"/>
    <lineage>
        <taxon>Bacteria</taxon>
        <taxon>Bacillati</taxon>
        <taxon>Armatimonadota</taxon>
        <taxon>Fimbriimonadia</taxon>
        <taxon>Fimbriimonadales</taxon>
        <taxon>Fimbriimonadaceae</taxon>
        <taxon>Fimbriimonas</taxon>
    </lineage>
</organism>
<evidence type="ECO:0000313" key="1">
    <source>
        <dbReference type="EMBL" id="AIE85108.1"/>
    </source>
</evidence>
<dbReference type="OrthoDB" id="9796404at2"/>
<dbReference type="EMBL" id="CP007139">
    <property type="protein sequence ID" value="AIE85108.1"/>
    <property type="molecule type" value="Genomic_DNA"/>
</dbReference>
<gene>
    <name evidence="1" type="ORF">OP10G_1740</name>
</gene>
<keyword evidence="2" id="KW-1185">Reference proteome</keyword>
<evidence type="ECO:0000313" key="2">
    <source>
        <dbReference type="Proteomes" id="UP000027982"/>
    </source>
</evidence>
<name>A0A068NNI6_FIMGI</name>
<dbReference type="InterPro" id="IPR021799">
    <property type="entry name" value="PIN-like_prokaryotic"/>
</dbReference>
<dbReference type="RefSeq" id="WP_025226299.1">
    <property type="nucleotide sequence ID" value="NZ_CP007139.1"/>
</dbReference>